<dbReference type="PROSITE" id="PS50885">
    <property type="entry name" value="HAMP"/>
    <property type="match status" value="1"/>
</dbReference>
<dbReference type="EMBL" id="FXAZ01000008">
    <property type="protein sequence ID" value="SMG57552.1"/>
    <property type="molecule type" value="Genomic_DNA"/>
</dbReference>
<dbReference type="InterPro" id="IPR050640">
    <property type="entry name" value="Bact_2-comp_sensor_kinase"/>
</dbReference>
<evidence type="ECO:0000256" key="5">
    <source>
        <dbReference type="ARBA" id="ARBA00022692"/>
    </source>
</evidence>
<evidence type="ECO:0000256" key="9">
    <source>
        <dbReference type="ARBA" id="ARBA00022989"/>
    </source>
</evidence>
<dbReference type="InterPro" id="IPR003594">
    <property type="entry name" value="HATPase_dom"/>
</dbReference>
<evidence type="ECO:0000256" key="4">
    <source>
        <dbReference type="ARBA" id="ARBA00022679"/>
    </source>
</evidence>
<dbReference type="InterPro" id="IPR003660">
    <property type="entry name" value="HAMP_dom"/>
</dbReference>
<dbReference type="SMART" id="SM00387">
    <property type="entry name" value="HATPase_c"/>
    <property type="match status" value="1"/>
</dbReference>
<evidence type="ECO:0000256" key="2">
    <source>
        <dbReference type="ARBA" id="ARBA00022475"/>
    </source>
</evidence>
<evidence type="ECO:0000256" key="3">
    <source>
        <dbReference type="ARBA" id="ARBA00022553"/>
    </source>
</evidence>
<keyword evidence="4" id="KW-0808">Transferase</keyword>
<evidence type="ECO:0000256" key="6">
    <source>
        <dbReference type="ARBA" id="ARBA00022741"/>
    </source>
</evidence>
<keyword evidence="9 13" id="KW-1133">Transmembrane helix</keyword>
<protein>
    <submittedName>
        <fullName evidence="15">Two-component system, sensor histidine kinase YesM</fullName>
    </submittedName>
</protein>
<dbReference type="CDD" id="cd06225">
    <property type="entry name" value="HAMP"/>
    <property type="match status" value="1"/>
</dbReference>
<dbReference type="Gene3D" id="1.10.8.500">
    <property type="entry name" value="HAMP domain in histidine kinase"/>
    <property type="match status" value="1"/>
</dbReference>
<evidence type="ECO:0000256" key="12">
    <source>
        <dbReference type="SAM" id="Coils"/>
    </source>
</evidence>
<keyword evidence="2" id="KW-1003">Cell membrane</keyword>
<sequence>MLLKRAGISHKINSSLFDKFLQKGDLFMRKWRRLRDRSIRQKLFLTYSLLMIVPLVVISDYFYVYAMSVFETRIEKSFQETNLQMVSTADSFVSNMIKSSERPFYDEKLIEILSKDYSKEAYETFTKSMDYRYISDNVFKELMNFNPDIDSILIYPKNSPLIYRRGYDTTFNYKYSPVHEPWFQRIVNNAERPVLIGMHEEKQMYAKPRPVLSVGRMLVDTENFEKLGVLLINFRMEKLEKLFSGLDDKKDVSQFIVDDNDTVVFSSNPSMVGFKHRQALAEMESNPKKYYVVQHESSISGWKFYSVVHRDKLLAEIIQIRNTAVLLLLLLIGLGFVTAYLISRSISNPIQRLSRLMGKVEKGNFEVVATQDRMDEVGQLAGSFNRMTGEIKELIEQIRQGEKKKRSAELKALQNQINPHFIYNTLSVIKWMSQAQMAHNITEAIDDMIKVLSFSTRNTQEFIFIEEEISFIRSYLELLQLRYYNVFEFDIEADPEVLTCSTLKFMVQPFVENAIFHGFVGDSAEYTLKLRVEKAGNDIQFTITDNGVGIEDERLQELLAQEKSNGQTMNSIGVGNVSRRLKLHYGERYGVRVHSQVGKGTEVSILIPAIEHHPHSDQEEREGYA</sequence>
<keyword evidence="6" id="KW-0547">Nucleotide-binding</keyword>
<evidence type="ECO:0000256" key="10">
    <source>
        <dbReference type="ARBA" id="ARBA00023012"/>
    </source>
</evidence>
<organism evidence="15 16">
    <name type="scientific">Paenibacillus aquistagni</name>
    <dbReference type="NCBI Taxonomy" id="1852522"/>
    <lineage>
        <taxon>Bacteria</taxon>
        <taxon>Bacillati</taxon>
        <taxon>Bacillota</taxon>
        <taxon>Bacilli</taxon>
        <taxon>Bacillales</taxon>
        <taxon>Paenibacillaceae</taxon>
        <taxon>Paenibacillus</taxon>
    </lineage>
</organism>
<dbReference type="Pfam" id="PF02518">
    <property type="entry name" value="HATPase_c"/>
    <property type="match status" value="1"/>
</dbReference>
<evidence type="ECO:0000256" key="8">
    <source>
        <dbReference type="ARBA" id="ARBA00022840"/>
    </source>
</evidence>
<keyword evidence="7 15" id="KW-0418">Kinase</keyword>
<keyword evidence="10" id="KW-0902">Two-component regulatory system</keyword>
<evidence type="ECO:0000256" key="11">
    <source>
        <dbReference type="ARBA" id="ARBA00023136"/>
    </source>
</evidence>
<feature type="coiled-coil region" evidence="12">
    <location>
        <begin position="384"/>
        <end position="411"/>
    </location>
</feature>
<accession>A0A1X7LWA1</accession>
<dbReference type="Pfam" id="PF06580">
    <property type="entry name" value="His_kinase"/>
    <property type="match status" value="1"/>
</dbReference>
<evidence type="ECO:0000256" key="13">
    <source>
        <dbReference type="SAM" id="Phobius"/>
    </source>
</evidence>
<proteinExistence type="predicted"/>
<dbReference type="GO" id="GO:0000155">
    <property type="term" value="F:phosphorelay sensor kinase activity"/>
    <property type="evidence" value="ECO:0007669"/>
    <property type="project" value="InterPro"/>
</dbReference>
<evidence type="ECO:0000256" key="1">
    <source>
        <dbReference type="ARBA" id="ARBA00004651"/>
    </source>
</evidence>
<dbReference type="SMART" id="SM00304">
    <property type="entry name" value="HAMP"/>
    <property type="match status" value="1"/>
</dbReference>
<dbReference type="GO" id="GO:0005524">
    <property type="term" value="F:ATP binding"/>
    <property type="evidence" value="ECO:0007669"/>
    <property type="project" value="UniProtKB-KW"/>
</dbReference>
<dbReference type="PANTHER" id="PTHR34220:SF11">
    <property type="entry name" value="SENSOR PROTEIN KINASE HPTS"/>
    <property type="match status" value="1"/>
</dbReference>
<dbReference type="STRING" id="1852522.SAMN06295960_4483"/>
<dbReference type="SUPFAM" id="SSF158472">
    <property type="entry name" value="HAMP domain-like"/>
    <property type="match status" value="1"/>
</dbReference>
<evidence type="ECO:0000313" key="15">
    <source>
        <dbReference type="EMBL" id="SMG57552.1"/>
    </source>
</evidence>
<dbReference type="InterPro" id="IPR033479">
    <property type="entry name" value="dCache_1"/>
</dbReference>
<dbReference type="Pfam" id="PF02743">
    <property type="entry name" value="dCache_1"/>
    <property type="match status" value="1"/>
</dbReference>
<keyword evidence="11 13" id="KW-0472">Membrane</keyword>
<keyword evidence="5 13" id="KW-0812">Transmembrane</keyword>
<feature type="transmembrane region" description="Helical" evidence="13">
    <location>
        <begin position="324"/>
        <end position="342"/>
    </location>
</feature>
<gene>
    <name evidence="15" type="ORF">SAMN06295960_4483</name>
</gene>
<dbReference type="SUPFAM" id="SSF55874">
    <property type="entry name" value="ATPase domain of HSP90 chaperone/DNA topoisomerase II/histidine kinase"/>
    <property type="match status" value="1"/>
</dbReference>
<feature type="domain" description="HAMP" evidence="14">
    <location>
        <begin position="344"/>
        <end position="396"/>
    </location>
</feature>
<dbReference type="Gene3D" id="3.30.450.20">
    <property type="entry name" value="PAS domain"/>
    <property type="match status" value="1"/>
</dbReference>
<keyword evidence="12" id="KW-0175">Coiled coil</keyword>
<keyword evidence="3" id="KW-0597">Phosphoprotein</keyword>
<dbReference type="PANTHER" id="PTHR34220">
    <property type="entry name" value="SENSOR HISTIDINE KINASE YPDA"/>
    <property type="match status" value="1"/>
</dbReference>
<dbReference type="Gene3D" id="3.30.565.10">
    <property type="entry name" value="Histidine kinase-like ATPase, C-terminal domain"/>
    <property type="match status" value="1"/>
</dbReference>
<feature type="transmembrane region" description="Helical" evidence="13">
    <location>
        <begin position="43"/>
        <end position="64"/>
    </location>
</feature>
<evidence type="ECO:0000256" key="7">
    <source>
        <dbReference type="ARBA" id="ARBA00022777"/>
    </source>
</evidence>
<dbReference type="GO" id="GO:0005886">
    <property type="term" value="C:plasma membrane"/>
    <property type="evidence" value="ECO:0007669"/>
    <property type="project" value="UniProtKB-SubCell"/>
</dbReference>
<keyword evidence="16" id="KW-1185">Reference proteome</keyword>
<name>A0A1X7LWA1_9BACL</name>
<dbReference type="InterPro" id="IPR036890">
    <property type="entry name" value="HATPase_C_sf"/>
</dbReference>
<dbReference type="AlphaFoldDB" id="A0A1X7LWA1"/>
<comment type="subcellular location">
    <subcellularLocation>
        <location evidence="1">Cell membrane</location>
        <topology evidence="1">Multi-pass membrane protein</topology>
    </subcellularLocation>
</comment>
<keyword evidence="8" id="KW-0067">ATP-binding</keyword>
<evidence type="ECO:0000259" key="14">
    <source>
        <dbReference type="PROSITE" id="PS50885"/>
    </source>
</evidence>
<reference evidence="15 16" key="1">
    <citation type="submission" date="2017-04" db="EMBL/GenBank/DDBJ databases">
        <authorList>
            <person name="Afonso C.L."/>
            <person name="Miller P.J."/>
            <person name="Scott M.A."/>
            <person name="Spackman E."/>
            <person name="Goraichik I."/>
            <person name="Dimitrov K.M."/>
            <person name="Suarez D.L."/>
            <person name="Swayne D.E."/>
        </authorList>
    </citation>
    <scope>NUCLEOTIDE SEQUENCE [LARGE SCALE GENOMIC DNA]</scope>
    <source>
        <strain evidence="15 16">11</strain>
    </source>
</reference>
<dbReference type="Pfam" id="PF00672">
    <property type="entry name" value="HAMP"/>
    <property type="match status" value="1"/>
</dbReference>
<evidence type="ECO:0000313" key="16">
    <source>
        <dbReference type="Proteomes" id="UP000193834"/>
    </source>
</evidence>
<dbReference type="Proteomes" id="UP000193834">
    <property type="component" value="Unassembled WGS sequence"/>
</dbReference>
<dbReference type="InterPro" id="IPR010559">
    <property type="entry name" value="Sig_transdc_His_kin_internal"/>
</dbReference>